<feature type="active site" description="Charge relay system" evidence="6">
    <location>
        <position position="12"/>
    </location>
</feature>
<gene>
    <name evidence="9" type="primary">uox</name>
    <name evidence="9" type="ORF">HG15A2_03670</name>
</gene>
<comment type="similarity">
    <text evidence="2 5 8">Belongs to the uricase family.</text>
</comment>
<evidence type="ECO:0000256" key="7">
    <source>
        <dbReference type="PIRSR" id="PIRSR000241-2"/>
    </source>
</evidence>
<accession>A0A517MQQ9</accession>
<feature type="binding site" evidence="7">
    <location>
        <position position="178"/>
    </location>
    <ligand>
        <name>5-hydroxyisourate</name>
        <dbReference type="ChEBI" id="CHEBI:18072"/>
    </ligand>
</feature>
<dbReference type="UniPathway" id="UPA00394">
    <property type="reaction ID" value="UER00650"/>
</dbReference>
<dbReference type="NCBIfam" id="TIGR03383">
    <property type="entry name" value="urate_oxi"/>
    <property type="match status" value="1"/>
</dbReference>
<evidence type="ECO:0000256" key="1">
    <source>
        <dbReference type="ARBA" id="ARBA00004831"/>
    </source>
</evidence>
<dbReference type="EMBL" id="CP036263">
    <property type="protein sequence ID" value="QDS97107.1"/>
    <property type="molecule type" value="Genomic_DNA"/>
</dbReference>
<dbReference type="EC" id="1.7.3.3" evidence="5 8"/>
<dbReference type="PANTHER" id="PTHR42874">
    <property type="entry name" value="URICASE"/>
    <property type="match status" value="1"/>
</dbReference>
<feature type="binding site" evidence="7">
    <location>
        <position position="161"/>
    </location>
    <ligand>
        <name>urate</name>
        <dbReference type="ChEBI" id="CHEBI:17775"/>
    </ligand>
</feature>
<dbReference type="PRINTS" id="PR00093">
    <property type="entry name" value="URICASE"/>
</dbReference>
<keyword evidence="3 5" id="KW-0659">Purine metabolism</keyword>
<reference evidence="9 10" key="1">
    <citation type="submission" date="2019-02" db="EMBL/GenBank/DDBJ databases">
        <title>Deep-cultivation of Planctomycetes and their phenomic and genomic characterization uncovers novel biology.</title>
        <authorList>
            <person name="Wiegand S."/>
            <person name="Jogler M."/>
            <person name="Boedeker C."/>
            <person name="Pinto D."/>
            <person name="Vollmers J."/>
            <person name="Rivas-Marin E."/>
            <person name="Kohn T."/>
            <person name="Peeters S.H."/>
            <person name="Heuer A."/>
            <person name="Rast P."/>
            <person name="Oberbeckmann S."/>
            <person name="Bunk B."/>
            <person name="Jeske O."/>
            <person name="Meyerdierks A."/>
            <person name="Storesund J.E."/>
            <person name="Kallscheuer N."/>
            <person name="Luecker S."/>
            <person name="Lage O.M."/>
            <person name="Pohl T."/>
            <person name="Merkel B.J."/>
            <person name="Hornburger P."/>
            <person name="Mueller R.-W."/>
            <person name="Bruemmer F."/>
            <person name="Labrenz M."/>
            <person name="Spormann A.M."/>
            <person name="Op den Camp H."/>
            <person name="Overmann J."/>
            <person name="Amann R."/>
            <person name="Jetten M.S.M."/>
            <person name="Mascher T."/>
            <person name="Medema M.H."/>
            <person name="Devos D.P."/>
            <person name="Kaster A.-K."/>
            <person name="Ovreas L."/>
            <person name="Rohde M."/>
            <person name="Galperin M.Y."/>
            <person name="Jogler C."/>
        </authorList>
    </citation>
    <scope>NUCLEOTIDE SEQUENCE [LARGE SCALE GENOMIC DNA]</scope>
    <source>
        <strain evidence="9 10">HG15A2</strain>
    </source>
</reference>
<dbReference type="AlphaFoldDB" id="A0A517MQQ9"/>
<comment type="function">
    <text evidence="5 8">Catalyzes the oxidation of uric acid to 5-hydroxyisourate, which is further processed to form (S)-allantoin.</text>
</comment>
<evidence type="ECO:0000313" key="10">
    <source>
        <dbReference type="Proteomes" id="UP000319852"/>
    </source>
</evidence>
<feature type="binding site" evidence="7">
    <location>
        <position position="161"/>
    </location>
    <ligand>
        <name>5-hydroxyisourate</name>
        <dbReference type="ChEBI" id="CHEBI:18072"/>
    </ligand>
</feature>
<feature type="binding site" evidence="7">
    <location>
        <position position="63"/>
    </location>
    <ligand>
        <name>5-hydroxyisourate</name>
        <dbReference type="ChEBI" id="CHEBI:18072"/>
    </ligand>
</feature>
<feature type="binding site" evidence="7">
    <location>
        <position position="220"/>
    </location>
    <ligand>
        <name>urate</name>
        <dbReference type="ChEBI" id="CHEBI:17775"/>
    </ligand>
</feature>
<evidence type="ECO:0000256" key="6">
    <source>
        <dbReference type="PIRSR" id="PIRSR000241-1"/>
    </source>
</evidence>
<dbReference type="Proteomes" id="UP000319852">
    <property type="component" value="Chromosome"/>
</dbReference>
<keyword evidence="10" id="KW-1185">Reference proteome</keyword>
<feature type="active site" description="Charge relay system" evidence="6">
    <location>
        <position position="249"/>
    </location>
</feature>
<evidence type="ECO:0000313" key="9">
    <source>
        <dbReference type="EMBL" id="QDS97107.1"/>
    </source>
</evidence>
<feature type="binding site" evidence="7">
    <location>
        <position position="64"/>
    </location>
    <ligand>
        <name>5-hydroxyisourate</name>
        <dbReference type="ChEBI" id="CHEBI:18072"/>
    </ligand>
</feature>
<evidence type="ECO:0000256" key="5">
    <source>
        <dbReference type="PIRNR" id="PIRNR000241"/>
    </source>
</evidence>
<dbReference type="KEGG" id="amob:HG15A2_03670"/>
<feature type="binding site" evidence="7">
    <location>
        <position position="64"/>
    </location>
    <ligand>
        <name>urate</name>
        <dbReference type="ChEBI" id="CHEBI:17775"/>
    </ligand>
</feature>
<feature type="binding site" evidence="7">
    <location>
        <position position="178"/>
    </location>
    <ligand>
        <name>urate</name>
        <dbReference type="ChEBI" id="CHEBI:17775"/>
    </ligand>
</feature>
<evidence type="ECO:0000256" key="2">
    <source>
        <dbReference type="ARBA" id="ARBA00009760"/>
    </source>
</evidence>
<dbReference type="SUPFAM" id="SSF55620">
    <property type="entry name" value="Tetrahydrobiopterin biosynthesis enzymes-like"/>
    <property type="match status" value="2"/>
</dbReference>
<dbReference type="GO" id="GO:0006144">
    <property type="term" value="P:purine nucleobase metabolic process"/>
    <property type="evidence" value="ECO:0007669"/>
    <property type="project" value="UniProtKB-KW"/>
</dbReference>
<keyword evidence="4 5" id="KW-0560">Oxidoreductase</keyword>
<dbReference type="PIRSF" id="PIRSF000241">
    <property type="entry name" value="Urate_oxidase"/>
    <property type="match status" value="1"/>
</dbReference>
<feature type="binding site" evidence="7">
    <location>
        <position position="220"/>
    </location>
    <ligand>
        <name>5-hydroxyisourate</name>
        <dbReference type="ChEBI" id="CHEBI:18072"/>
    </ligand>
</feature>
<evidence type="ECO:0000256" key="4">
    <source>
        <dbReference type="ARBA" id="ARBA00023002"/>
    </source>
</evidence>
<dbReference type="GO" id="GO:0004846">
    <property type="term" value="F:urate oxidase activity"/>
    <property type="evidence" value="ECO:0007669"/>
    <property type="project" value="UniProtKB-EC"/>
</dbReference>
<feature type="binding site" evidence="7">
    <location>
        <position position="247"/>
    </location>
    <ligand>
        <name>O2</name>
        <dbReference type="ChEBI" id="CHEBI:15379"/>
    </ligand>
</feature>
<dbReference type="PANTHER" id="PTHR42874:SF1">
    <property type="entry name" value="URICASE"/>
    <property type="match status" value="1"/>
</dbReference>
<feature type="binding site" evidence="7">
    <location>
        <position position="63"/>
    </location>
    <ligand>
        <name>O2</name>
        <dbReference type="ChEBI" id="CHEBI:15379"/>
    </ligand>
</feature>
<feature type="binding site" evidence="7">
    <location>
        <position position="63"/>
    </location>
    <ligand>
        <name>urate</name>
        <dbReference type="ChEBI" id="CHEBI:17775"/>
    </ligand>
</feature>
<feature type="active site" description="Charge relay system" evidence="6">
    <location>
        <position position="63"/>
    </location>
</feature>
<feature type="binding site" evidence="7">
    <location>
        <position position="221"/>
    </location>
    <ligand>
        <name>5-hydroxyisourate</name>
        <dbReference type="ChEBI" id="CHEBI:18072"/>
    </ligand>
</feature>
<dbReference type="Gene3D" id="3.10.270.10">
    <property type="entry name" value="Urate Oxidase"/>
    <property type="match status" value="1"/>
</dbReference>
<feature type="binding site" evidence="7">
    <location>
        <position position="247"/>
    </location>
    <ligand>
        <name>urate</name>
        <dbReference type="ChEBI" id="CHEBI:17775"/>
    </ligand>
</feature>
<name>A0A517MQQ9_9BACT</name>
<feature type="binding site" evidence="7">
    <location>
        <position position="221"/>
    </location>
    <ligand>
        <name>urate</name>
        <dbReference type="ChEBI" id="CHEBI:17775"/>
    </ligand>
</feature>
<dbReference type="GO" id="GO:0019628">
    <property type="term" value="P:urate catabolic process"/>
    <property type="evidence" value="ECO:0007669"/>
    <property type="project" value="UniProtKB-UniPathway"/>
</dbReference>
<comment type="catalytic activity">
    <reaction evidence="5 8">
        <text>urate + O2 + H2O = 5-hydroxyisourate + H2O2</text>
        <dbReference type="Rhea" id="RHEA:21368"/>
        <dbReference type="ChEBI" id="CHEBI:15377"/>
        <dbReference type="ChEBI" id="CHEBI:15379"/>
        <dbReference type="ChEBI" id="CHEBI:16240"/>
        <dbReference type="ChEBI" id="CHEBI:17775"/>
        <dbReference type="ChEBI" id="CHEBI:18072"/>
        <dbReference type="EC" id="1.7.3.3"/>
    </reaction>
</comment>
<evidence type="ECO:0000256" key="3">
    <source>
        <dbReference type="ARBA" id="ARBA00022631"/>
    </source>
</evidence>
<comment type="pathway">
    <text evidence="1 5">Purine metabolism; urate degradation; (S)-allantoin from urate: step 1/3.</text>
</comment>
<feature type="binding site" evidence="7">
    <location>
        <position position="247"/>
    </location>
    <ligand>
        <name>5-hydroxyisourate</name>
        <dbReference type="ChEBI" id="CHEBI:18072"/>
    </ligand>
</feature>
<sequence>MAGYLKHQCYGKHNVRVSKVRRPRQAASKEEQHEFVELSVNVELEGDFDAAYTDGDNRSIVATDTCKNTVYGVAKNHSIDCPESFALAVAQHFMESYAHVSRCRIAVSERVWKRLLDSPHCFSALDSLKPTAVVIIERGSAPQVTAGFEQLMIAKTTESGFSDFQSGEFRSLADTEDRILASEVSADWVYSNAKADFSKDRQSVVSALLTRFTDHFSRSVQETLYLMAQAALDACADVQSITLSMPNKHHLLADLSAFGLENENEVFCVTDEPFGYIEATIERE</sequence>
<dbReference type="InterPro" id="IPR002042">
    <property type="entry name" value="Uricase"/>
</dbReference>
<protein>
    <recommendedName>
        <fullName evidence="5 8">Uricase</fullName>
        <ecNumber evidence="5 8">1.7.3.3</ecNumber>
    </recommendedName>
    <alternativeName>
        <fullName evidence="5">Urate oxidase</fullName>
    </alternativeName>
</protein>
<evidence type="ECO:0000256" key="8">
    <source>
        <dbReference type="RuleBase" id="RU004455"/>
    </source>
</evidence>
<organism evidence="9 10">
    <name type="scientific">Adhaeretor mobilis</name>
    <dbReference type="NCBI Taxonomy" id="1930276"/>
    <lineage>
        <taxon>Bacteria</taxon>
        <taxon>Pseudomonadati</taxon>
        <taxon>Planctomycetota</taxon>
        <taxon>Planctomycetia</taxon>
        <taxon>Pirellulales</taxon>
        <taxon>Lacipirellulaceae</taxon>
        <taxon>Adhaeretor</taxon>
    </lineage>
</organism>
<dbReference type="Pfam" id="PF01014">
    <property type="entry name" value="Uricase"/>
    <property type="match status" value="2"/>
</dbReference>
<proteinExistence type="inferred from homology"/>